<keyword evidence="2" id="KW-1185">Reference proteome</keyword>
<evidence type="ECO:0000313" key="2">
    <source>
        <dbReference type="Proteomes" id="UP000054023"/>
    </source>
</evidence>
<evidence type="ECO:0000313" key="1">
    <source>
        <dbReference type="EMBL" id="KUG58872.1"/>
    </source>
</evidence>
<sequence>MINEDARLPQDILHSLPGSNAVMKHGVTVDAARWRAELAKRNLPELTGMLRSLDKVSLTRRDVFEIGDRERTADNAFQLFYYSLSWGLGPKVPRLHHRLDNFASHREEASELLLSAWNAARSEEFAKDAFSILTTEDGAGRIPWFGPAFSTKFLYFAQGAAAAPKLISLDRDIAANLARDAWPDGTTDVWVPEVYDKYCTLMTEWADEASQDSSVDRTVRTDEIELAVTRRA</sequence>
<dbReference type="EMBL" id="LQBM01000003">
    <property type="protein sequence ID" value="KUG58872.1"/>
    <property type="molecule type" value="Genomic_DNA"/>
</dbReference>
<dbReference type="Pfam" id="PF21790">
    <property type="entry name" value="OGG"/>
    <property type="match status" value="1"/>
</dbReference>
<dbReference type="OrthoDB" id="4077754at2"/>
<gene>
    <name evidence="1" type="ORF">AVL63_02245</name>
</gene>
<accession>A0A0W8IG43</accession>
<dbReference type="InterPro" id="IPR048868">
    <property type="entry name" value="OGG-like_put"/>
</dbReference>
<dbReference type="Proteomes" id="UP000054023">
    <property type="component" value="Unassembled WGS sequence"/>
</dbReference>
<dbReference type="AlphaFoldDB" id="A0A0W8IG43"/>
<dbReference type="RefSeq" id="WP_058888554.1">
    <property type="nucleotide sequence ID" value="NZ_LQBM01000003.1"/>
</dbReference>
<name>A0A0W8IG43_9MICC</name>
<reference evidence="2" key="1">
    <citation type="submission" date="2015-12" db="EMBL/GenBank/DDBJ databases">
        <authorList>
            <person name="Nair G.R."/>
            <person name="Kaur G."/>
            <person name="Mayilraj S."/>
        </authorList>
    </citation>
    <scope>NUCLEOTIDE SEQUENCE [LARGE SCALE GENOMIC DNA]</scope>
    <source>
        <strain evidence="2">CD08_7</strain>
    </source>
</reference>
<comment type="caution">
    <text evidence="1">The sequence shown here is derived from an EMBL/GenBank/DDBJ whole genome shotgun (WGS) entry which is preliminary data.</text>
</comment>
<dbReference type="STRING" id="317018.AVL63_02245"/>
<proteinExistence type="predicted"/>
<protein>
    <submittedName>
        <fullName evidence="1">Uncharacterized protein</fullName>
    </submittedName>
</protein>
<organism evidence="1 2">
    <name type="scientific">Nesterenkonia jeotgali</name>
    <dbReference type="NCBI Taxonomy" id="317018"/>
    <lineage>
        <taxon>Bacteria</taxon>
        <taxon>Bacillati</taxon>
        <taxon>Actinomycetota</taxon>
        <taxon>Actinomycetes</taxon>
        <taxon>Micrococcales</taxon>
        <taxon>Micrococcaceae</taxon>
        <taxon>Nesterenkonia</taxon>
    </lineage>
</organism>